<dbReference type="EMBL" id="QETA01000001">
    <property type="protein sequence ID" value="PWF25071.1"/>
    <property type="molecule type" value="Genomic_DNA"/>
</dbReference>
<dbReference type="GO" id="GO:0003796">
    <property type="term" value="F:lysozyme activity"/>
    <property type="evidence" value="ECO:0007669"/>
    <property type="project" value="UniProtKB-EC"/>
</dbReference>
<dbReference type="PANTHER" id="PTHR38107:SF3">
    <property type="entry name" value="LYSOZYME RRRD-RELATED"/>
    <property type="match status" value="1"/>
</dbReference>
<name>A0A2V1K1U7_9BURK</name>
<dbReference type="EC" id="3.2.1.17" evidence="6"/>
<accession>A0A2V1K1U7</accession>
<evidence type="ECO:0000256" key="5">
    <source>
        <dbReference type="ARBA" id="ARBA00023295"/>
    </source>
</evidence>
<dbReference type="Gene3D" id="1.10.530.40">
    <property type="match status" value="1"/>
</dbReference>
<keyword evidence="4 6" id="KW-0378">Hydrolase</keyword>
<dbReference type="InterPro" id="IPR043688">
    <property type="entry name" value="SAR_endolysin-like"/>
</dbReference>
<proteinExistence type="inferred from homology"/>
<comment type="similarity">
    <text evidence="6">Belongs to the glycosyl hydrolase 24 family.</text>
</comment>
<evidence type="ECO:0000256" key="3">
    <source>
        <dbReference type="ARBA" id="ARBA00022638"/>
    </source>
</evidence>
<dbReference type="InterPro" id="IPR023347">
    <property type="entry name" value="Lysozyme_dom_sf"/>
</dbReference>
<sequence length="152" mass="16140">MDLKTKVAGGVMAAAVALVATWEGRSLVAYVDPVGIPTICEGYTHGVQIGDVATPAQCDELTRQEVSQALAVVDASVADMLPGGTRVALASFVYNVGAGAYQRSTLLRKLRAGDIEGACRELPRWSYAGGKKLRGLERRRNAEMQICLSDLS</sequence>
<dbReference type="InterPro" id="IPR023346">
    <property type="entry name" value="Lysozyme-like_dom_sf"/>
</dbReference>
<reference evidence="8" key="1">
    <citation type="submission" date="2018-05" db="EMBL/GenBank/DDBJ databases">
        <authorList>
            <person name="Li Y."/>
        </authorList>
    </citation>
    <scope>NUCLEOTIDE SEQUENCE [LARGE SCALE GENOMIC DNA]</scope>
    <source>
        <strain evidence="8">3d-2-2</strain>
    </source>
</reference>
<dbReference type="InterPro" id="IPR051018">
    <property type="entry name" value="Bacteriophage_GH24"/>
</dbReference>
<comment type="catalytic activity">
    <reaction evidence="1 6">
        <text>Hydrolysis of (1-&gt;4)-beta-linkages between N-acetylmuramic acid and N-acetyl-D-glucosamine residues in a peptidoglycan and between N-acetyl-D-glucosamine residues in chitodextrins.</text>
        <dbReference type="EC" id="3.2.1.17"/>
    </reaction>
</comment>
<keyword evidence="3 6" id="KW-0081">Bacteriolytic enzyme</keyword>
<dbReference type="PANTHER" id="PTHR38107">
    <property type="match status" value="1"/>
</dbReference>
<dbReference type="GO" id="GO:0031640">
    <property type="term" value="P:killing of cells of another organism"/>
    <property type="evidence" value="ECO:0007669"/>
    <property type="project" value="UniProtKB-KW"/>
</dbReference>
<dbReference type="GO" id="GO:0009253">
    <property type="term" value="P:peptidoglycan catabolic process"/>
    <property type="evidence" value="ECO:0007669"/>
    <property type="project" value="InterPro"/>
</dbReference>
<dbReference type="SUPFAM" id="SSF53955">
    <property type="entry name" value="Lysozyme-like"/>
    <property type="match status" value="1"/>
</dbReference>
<evidence type="ECO:0000313" key="8">
    <source>
        <dbReference type="Proteomes" id="UP000245212"/>
    </source>
</evidence>
<dbReference type="HAMAP" id="MF_04136">
    <property type="entry name" value="SAR_ENDOLYSIN"/>
    <property type="match status" value="1"/>
</dbReference>
<gene>
    <name evidence="7" type="ORF">DD235_02570</name>
</gene>
<dbReference type="GO" id="GO:0016998">
    <property type="term" value="P:cell wall macromolecule catabolic process"/>
    <property type="evidence" value="ECO:0007669"/>
    <property type="project" value="InterPro"/>
</dbReference>
<dbReference type="GO" id="GO:0042742">
    <property type="term" value="P:defense response to bacterium"/>
    <property type="evidence" value="ECO:0007669"/>
    <property type="project" value="UniProtKB-KW"/>
</dbReference>
<protein>
    <recommendedName>
        <fullName evidence="6">Lysozyme</fullName>
        <ecNumber evidence="6">3.2.1.17</ecNumber>
    </recommendedName>
</protein>
<organism evidence="7 8">
    <name type="scientific">Corticimicrobacter populi</name>
    <dbReference type="NCBI Taxonomy" id="2175229"/>
    <lineage>
        <taxon>Bacteria</taxon>
        <taxon>Pseudomonadati</taxon>
        <taxon>Pseudomonadota</taxon>
        <taxon>Betaproteobacteria</taxon>
        <taxon>Burkholderiales</taxon>
        <taxon>Alcaligenaceae</taxon>
        <taxon>Corticimicrobacter</taxon>
    </lineage>
</organism>
<dbReference type="CDD" id="cd16900">
    <property type="entry name" value="endolysin_R21-like"/>
    <property type="match status" value="1"/>
</dbReference>
<dbReference type="RefSeq" id="WP_109060475.1">
    <property type="nucleotide sequence ID" value="NZ_QETA01000001.1"/>
</dbReference>
<dbReference type="InterPro" id="IPR002196">
    <property type="entry name" value="Glyco_hydro_24"/>
</dbReference>
<evidence type="ECO:0000256" key="6">
    <source>
        <dbReference type="RuleBase" id="RU003788"/>
    </source>
</evidence>
<keyword evidence="2 6" id="KW-0929">Antimicrobial</keyword>
<evidence type="ECO:0000313" key="7">
    <source>
        <dbReference type="EMBL" id="PWF25071.1"/>
    </source>
</evidence>
<dbReference type="InterPro" id="IPR034690">
    <property type="entry name" value="Endolysin_T4_type"/>
</dbReference>
<dbReference type="Pfam" id="PF00959">
    <property type="entry name" value="Phage_lysozyme"/>
    <property type="match status" value="1"/>
</dbReference>
<comment type="caution">
    <text evidence="7">The sequence shown here is derived from an EMBL/GenBank/DDBJ whole genome shotgun (WGS) entry which is preliminary data.</text>
</comment>
<dbReference type="HAMAP" id="MF_04110">
    <property type="entry name" value="ENDOLYSIN_T4"/>
    <property type="match status" value="1"/>
</dbReference>
<evidence type="ECO:0000256" key="2">
    <source>
        <dbReference type="ARBA" id="ARBA00022529"/>
    </source>
</evidence>
<keyword evidence="8" id="KW-1185">Reference proteome</keyword>
<dbReference type="Proteomes" id="UP000245212">
    <property type="component" value="Unassembled WGS sequence"/>
</dbReference>
<evidence type="ECO:0000256" key="4">
    <source>
        <dbReference type="ARBA" id="ARBA00022801"/>
    </source>
</evidence>
<dbReference type="AlphaFoldDB" id="A0A2V1K1U7"/>
<evidence type="ECO:0000256" key="1">
    <source>
        <dbReference type="ARBA" id="ARBA00000632"/>
    </source>
</evidence>
<keyword evidence="5 6" id="KW-0326">Glycosidase</keyword>